<feature type="transmembrane region" description="Helical" evidence="1">
    <location>
        <begin position="174"/>
        <end position="195"/>
    </location>
</feature>
<evidence type="ECO:0000313" key="3">
    <source>
        <dbReference type="Proteomes" id="UP000256269"/>
    </source>
</evidence>
<dbReference type="Proteomes" id="UP000256269">
    <property type="component" value="Unassembled WGS sequence"/>
</dbReference>
<reference evidence="2 3" key="1">
    <citation type="submission" date="2018-08" db="EMBL/GenBank/DDBJ databases">
        <title>Genomic Encyclopedia of Archaeal and Bacterial Type Strains, Phase II (KMG-II): from individual species to whole genera.</title>
        <authorList>
            <person name="Goeker M."/>
        </authorList>
    </citation>
    <scope>NUCLEOTIDE SEQUENCE [LARGE SCALE GENOMIC DNA]</scope>
    <source>
        <strain evidence="2 3">DSM 45791</strain>
    </source>
</reference>
<feature type="transmembrane region" description="Helical" evidence="1">
    <location>
        <begin position="147"/>
        <end position="168"/>
    </location>
</feature>
<feature type="transmembrane region" description="Helical" evidence="1">
    <location>
        <begin position="32"/>
        <end position="51"/>
    </location>
</feature>
<feature type="transmembrane region" description="Helical" evidence="1">
    <location>
        <begin position="278"/>
        <end position="295"/>
    </location>
</feature>
<comment type="caution">
    <text evidence="2">The sequence shown here is derived from an EMBL/GenBank/DDBJ whole genome shotgun (WGS) entry which is preliminary data.</text>
</comment>
<feature type="transmembrane region" description="Helical" evidence="1">
    <location>
        <begin position="57"/>
        <end position="77"/>
    </location>
</feature>
<name>A0A3E0IB46_9PSEU</name>
<organism evidence="2 3">
    <name type="scientific">Kutzneria buriramensis</name>
    <dbReference type="NCBI Taxonomy" id="1045776"/>
    <lineage>
        <taxon>Bacteria</taxon>
        <taxon>Bacillati</taxon>
        <taxon>Actinomycetota</taxon>
        <taxon>Actinomycetes</taxon>
        <taxon>Pseudonocardiales</taxon>
        <taxon>Pseudonocardiaceae</taxon>
        <taxon>Kutzneria</taxon>
    </lineage>
</organism>
<dbReference type="Pfam" id="PF06772">
    <property type="entry name" value="LtrA"/>
    <property type="match status" value="1"/>
</dbReference>
<dbReference type="InterPro" id="IPR010640">
    <property type="entry name" value="Low_temperature_requirement_A"/>
</dbReference>
<protein>
    <submittedName>
        <fullName evidence="2">Low temperature requirement protein LtrA</fullName>
    </submittedName>
</protein>
<dbReference type="PANTHER" id="PTHR36840:SF1">
    <property type="entry name" value="BLL5714 PROTEIN"/>
    <property type="match status" value="1"/>
</dbReference>
<dbReference type="EMBL" id="QUNO01000001">
    <property type="protein sequence ID" value="REH55375.1"/>
    <property type="molecule type" value="Genomic_DNA"/>
</dbReference>
<keyword evidence="3" id="KW-1185">Reference proteome</keyword>
<keyword evidence="1" id="KW-0472">Membrane</keyword>
<feature type="transmembrane region" description="Helical" evidence="1">
    <location>
        <begin position="216"/>
        <end position="238"/>
    </location>
</feature>
<gene>
    <name evidence="2" type="ORF">BCF44_101395</name>
</gene>
<feature type="transmembrane region" description="Helical" evidence="1">
    <location>
        <begin position="250"/>
        <end position="271"/>
    </location>
</feature>
<keyword evidence="1" id="KW-0812">Transmembrane</keyword>
<evidence type="ECO:0000313" key="2">
    <source>
        <dbReference type="EMBL" id="REH55375.1"/>
    </source>
</evidence>
<dbReference type="AlphaFoldDB" id="A0A3E0IB46"/>
<sequence>MGLLLAVIWWMYGGYAWLTNAVPPRKTSTRGLLVLAMVAYVVLAISVPSAFEANRWAFAAAYLVIVLVHSGVFLTTAHPSNRQGTPRVLPWNLTVPLLTRPGTFDLRPSPKRNRHSVERHGLVLTRPGTFDLRPSPKRNRHSVERHGLVLIIAFGESVVAIGIGEAGLEVTPGLIVAAALPMVTLAGLWWGYFAGDSEKRAEATLTTAEPFRRTRLSLIGYGHCYLPLFGGIIVLAAGVKTAVAHPEDALSAPAALAVGGGMALYLVGDVLLRLGSNWTRCVAAVLAAASTVVGATESAVAQLAVLAAVVVLLVAAEHLARQPGGVPSSR</sequence>
<evidence type="ECO:0000256" key="1">
    <source>
        <dbReference type="SAM" id="Phobius"/>
    </source>
</evidence>
<keyword evidence="1" id="KW-1133">Transmembrane helix</keyword>
<dbReference type="PANTHER" id="PTHR36840">
    <property type="entry name" value="BLL5714 PROTEIN"/>
    <property type="match status" value="1"/>
</dbReference>
<accession>A0A3E0IB46</accession>
<feature type="transmembrane region" description="Helical" evidence="1">
    <location>
        <begin position="6"/>
        <end position="23"/>
    </location>
</feature>
<proteinExistence type="predicted"/>